<evidence type="ECO:0000313" key="3">
    <source>
        <dbReference type="Proteomes" id="UP000551758"/>
    </source>
</evidence>
<gene>
    <name evidence="2" type="ORF">HPG69_012010</name>
</gene>
<name>A0A7J7EHV4_DICBM</name>
<reference evidence="2 3" key="1">
    <citation type="journal article" date="2020" name="Mol. Biol. Evol.">
        <title>Interspecific Gene Flow and the Evolution of Specialization in Black and White Rhinoceros.</title>
        <authorList>
            <person name="Moodley Y."/>
            <person name="Westbury M.V."/>
            <person name="Russo I.M."/>
            <person name="Gopalakrishnan S."/>
            <person name="Rakotoarivelo A."/>
            <person name="Olsen R.A."/>
            <person name="Prost S."/>
            <person name="Tunstall T."/>
            <person name="Ryder O.A."/>
            <person name="Dalen L."/>
            <person name="Bruford M.W."/>
        </authorList>
    </citation>
    <scope>NUCLEOTIDE SEQUENCE [LARGE SCALE GENOMIC DNA]</scope>
    <source>
        <strain evidence="2">SBR-YM</strain>
        <tissue evidence="2">Skin</tissue>
    </source>
</reference>
<sequence length="225" mass="25511">MRFRLPVRRSLRGVSWGCPRNQAKSRALKMTKTCREEVLGMGKNVPKPTGASYPTGELGNQETGDPEGPSLSSGKVRKGAGCWRGREKPAKTGRRRLQHGRKRGREDLLNSEWAEEKDSRAHIPVFLSVEAMSITSRPHGKNRKIKIYFTQGTRSPTKRTVQAMSEIKISRHLFPFQENSPFGLLIKLIDSDCIILQQKRHNSFRANVKNISAYRKGKKGIQKFL</sequence>
<dbReference type="AlphaFoldDB" id="A0A7J7EHV4"/>
<organism evidence="2 3">
    <name type="scientific">Diceros bicornis minor</name>
    <name type="common">South-central black rhinoceros</name>
    <dbReference type="NCBI Taxonomy" id="77932"/>
    <lineage>
        <taxon>Eukaryota</taxon>
        <taxon>Metazoa</taxon>
        <taxon>Chordata</taxon>
        <taxon>Craniata</taxon>
        <taxon>Vertebrata</taxon>
        <taxon>Euteleostomi</taxon>
        <taxon>Mammalia</taxon>
        <taxon>Eutheria</taxon>
        <taxon>Laurasiatheria</taxon>
        <taxon>Perissodactyla</taxon>
        <taxon>Rhinocerotidae</taxon>
        <taxon>Diceros</taxon>
    </lineage>
</organism>
<evidence type="ECO:0000256" key="1">
    <source>
        <dbReference type="SAM" id="MobiDB-lite"/>
    </source>
</evidence>
<dbReference type="EMBL" id="JACDTQ010002874">
    <property type="protein sequence ID" value="KAF5915318.1"/>
    <property type="molecule type" value="Genomic_DNA"/>
</dbReference>
<accession>A0A7J7EHV4</accession>
<proteinExistence type="predicted"/>
<feature type="region of interest" description="Disordered" evidence="1">
    <location>
        <begin position="41"/>
        <end position="104"/>
    </location>
</feature>
<protein>
    <submittedName>
        <fullName evidence="2">Uncharacterized protein</fullName>
    </submittedName>
</protein>
<dbReference type="Proteomes" id="UP000551758">
    <property type="component" value="Unassembled WGS sequence"/>
</dbReference>
<comment type="caution">
    <text evidence="2">The sequence shown here is derived from an EMBL/GenBank/DDBJ whole genome shotgun (WGS) entry which is preliminary data.</text>
</comment>
<keyword evidence="3" id="KW-1185">Reference proteome</keyword>
<evidence type="ECO:0000313" key="2">
    <source>
        <dbReference type="EMBL" id="KAF5915318.1"/>
    </source>
</evidence>
<feature type="compositionally biased region" description="Basic residues" evidence="1">
    <location>
        <begin position="91"/>
        <end position="103"/>
    </location>
</feature>